<dbReference type="EMBL" id="JAGKSP010000026">
    <property type="protein sequence ID" value="MBP3966917.1"/>
    <property type="molecule type" value="Genomic_DNA"/>
</dbReference>
<comment type="caution">
    <text evidence="1">The sequence shown here is derived from an EMBL/GenBank/DDBJ whole genome shotgun (WGS) entry which is preliminary data.</text>
</comment>
<keyword evidence="2" id="KW-1185">Reference proteome</keyword>
<organism evidence="1 2">
    <name type="scientific">Paenibacillus lignilyticus</name>
    <dbReference type="NCBI Taxonomy" id="1172615"/>
    <lineage>
        <taxon>Bacteria</taxon>
        <taxon>Bacillati</taxon>
        <taxon>Bacillota</taxon>
        <taxon>Bacilli</taxon>
        <taxon>Bacillales</taxon>
        <taxon>Paenibacillaceae</taxon>
        <taxon>Paenibacillus</taxon>
    </lineage>
</organism>
<reference evidence="1 2" key="1">
    <citation type="submission" date="2021-04" db="EMBL/GenBank/DDBJ databases">
        <title>Paenibacillus sp. DLE-14 whole genome sequence.</title>
        <authorList>
            <person name="Ham Y.J."/>
        </authorList>
    </citation>
    <scope>NUCLEOTIDE SEQUENCE [LARGE SCALE GENOMIC DNA]</scope>
    <source>
        <strain evidence="1 2">DLE-14</strain>
    </source>
</reference>
<gene>
    <name evidence="1" type="ORF">I8J30_29980</name>
</gene>
<evidence type="ECO:0000313" key="1">
    <source>
        <dbReference type="EMBL" id="MBP3966917.1"/>
    </source>
</evidence>
<proteinExistence type="predicted"/>
<protein>
    <submittedName>
        <fullName evidence="1">Uncharacterized protein</fullName>
    </submittedName>
</protein>
<evidence type="ECO:0000313" key="2">
    <source>
        <dbReference type="Proteomes" id="UP000673394"/>
    </source>
</evidence>
<accession>A0ABS5CM21</accession>
<name>A0ABS5CM21_9BACL</name>
<dbReference type="Proteomes" id="UP000673394">
    <property type="component" value="Unassembled WGS sequence"/>
</dbReference>
<dbReference type="RefSeq" id="WP_210664097.1">
    <property type="nucleotide sequence ID" value="NZ_JAGKSP010000026.1"/>
</dbReference>
<sequence length="838" mass="90916">MAQKWMKIGIMTLASALLIQGTTTSLLNTNVASAASSGSNLISSKIVKLNASAYLTIRDVHFLMQGKGKVLVYSVSITNNGNSSLDLMDYWLRVKTKTGKSFKSSLIESDKDKKEVAAKTTQYLTYYTVVDNQTKLSDLAFQVVKWDFSAANYEKVLGNIQYPANATDKVTPYQAATMLYDNNKVRSAIKQAYITKDSNNAYLVMNVLLENVGFQSSDLSKMNFFIQTDSLSVYNVAASGLDQTSIQPKERKIVTLHATIPLAVAGKALSLVVAQNDDASKVQLPVGVFALPTTKPLVAAPVGKTRMVYVTGTPVNTLTGQAFVSQGTSNKDVSLDFTLTNIGAASVASPSWDYFIVTASGTSYPLNYTREENAVLLPQIEKTISLSGQLPTNLSLSTAQLVVKSQATDKEKSYIVGTYSLQSTTQQGTLGGSFAYNDFAIKLNTIQRTPNSDHDVLLANLTVTNKSTISQQIPNLGGYFMVNGVKVGTEQKAVALDNSITIAPGASANFVVYSDIPYTTSIDKITFVSTETIQDKAGKQLYQFSAQNLSEVASKKLTDPYKINNLGKRSTVSVTKTAIFDGLTKNNFYAELEAVNNELRTSPIAQLGGYIVDKNGVVVPVQFATVKDKLSPSGKALLSAWASISKKFDTTSYKFVLGQSITTGTSGGTTTPDNGEAANSVLVDMVSYPLTATATATTNNLSNIQFPGYTLGLNYINAFLNVTGDYQIAGMKMTMDSSLWKSTDYEVVAGDHKVLIEFVNQDNSKLTFSKQFSINAASENEEQLKEAINNPLTLVFNDPDVQAKIQRYDGYKLNVYDVFENTKLLVASKDLKWFVTTP</sequence>